<protein>
    <submittedName>
        <fullName evidence="2">Uncharacterized protein</fullName>
    </submittedName>
</protein>
<evidence type="ECO:0000313" key="2">
    <source>
        <dbReference type="EMBL" id="BAJ76176.1"/>
    </source>
</evidence>
<dbReference type="KEGG" id="mts:MTES_3212"/>
<dbReference type="EMBL" id="AP012052">
    <property type="protein sequence ID" value="BAJ76176.1"/>
    <property type="molecule type" value="Genomic_DNA"/>
</dbReference>
<feature type="region of interest" description="Disordered" evidence="1">
    <location>
        <begin position="1"/>
        <end position="46"/>
    </location>
</feature>
<sequence length="74" mass="7676">MQRPEEPSEWAGLPGEPLRPRSPAEVLPDDGPVDAASAGLLGVGDVPLSSISVPLEVVHPRESDVSPAPDADED</sequence>
<dbReference type="AlphaFoldDB" id="E8NCU6"/>
<evidence type="ECO:0000256" key="1">
    <source>
        <dbReference type="SAM" id="MobiDB-lite"/>
    </source>
</evidence>
<proteinExistence type="predicted"/>
<gene>
    <name evidence="2" type="ordered locus">MTES_3212</name>
</gene>
<organism evidence="2 3">
    <name type="scientific">Microbacterium testaceum (strain StLB037)</name>
    <dbReference type="NCBI Taxonomy" id="979556"/>
    <lineage>
        <taxon>Bacteria</taxon>
        <taxon>Bacillati</taxon>
        <taxon>Actinomycetota</taxon>
        <taxon>Actinomycetes</taxon>
        <taxon>Micrococcales</taxon>
        <taxon>Microbacteriaceae</taxon>
        <taxon>Microbacterium</taxon>
    </lineage>
</organism>
<reference key="2">
    <citation type="submission" date="2011-02" db="EMBL/GenBank/DDBJ databases">
        <title>Genome sequence of Microbacterium testaceum StLB037.</title>
        <authorList>
            <person name="Morohoshi T."/>
            <person name="Wang W.Z."/>
            <person name="Someya N."/>
            <person name="Ikeda T."/>
        </authorList>
    </citation>
    <scope>NUCLEOTIDE SEQUENCE</scope>
    <source>
        <strain>StLB037</strain>
    </source>
</reference>
<feature type="region of interest" description="Disordered" evidence="1">
    <location>
        <begin position="55"/>
        <end position="74"/>
    </location>
</feature>
<name>E8NCU6_MICTS</name>
<evidence type="ECO:0000313" key="3">
    <source>
        <dbReference type="Proteomes" id="UP000008975"/>
    </source>
</evidence>
<reference evidence="2 3" key="1">
    <citation type="journal article" date="2011" name="J. Bacteriol.">
        <title>Genome sequence of Microbacterium testaceum StLB037, an N-acylhomoserine lactone-degrading bacterium isolated from potato leaves.</title>
        <authorList>
            <person name="Morohoshi T."/>
            <person name="Wang W.-Z."/>
            <person name="Someya N."/>
            <person name="Ikeda T."/>
        </authorList>
    </citation>
    <scope>NUCLEOTIDE SEQUENCE [LARGE SCALE GENOMIC DNA]</scope>
    <source>
        <strain evidence="2 3">StLB037</strain>
    </source>
</reference>
<dbReference type="HOGENOM" id="CLU_2683795_0_0_11"/>
<accession>E8NCU6</accession>
<dbReference type="Proteomes" id="UP000008975">
    <property type="component" value="Chromosome"/>
</dbReference>
<dbReference type="STRING" id="979556.MTES_3212"/>